<proteinExistence type="predicted"/>
<name>A0A183ANN4_9TREM</name>
<reference evidence="3" key="1">
    <citation type="submission" date="2016-06" db="UniProtKB">
        <authorList>
            <consortium name="WormBaseParasite"/>
        </authorList>
    </citation>
    <scope>IDENTIFICATION</scope>
</reference>
<gene>
    <name evidence="1" type="ORF">ECPE_LOCUS8569</name>
</gene>
<accession>A0A183ANN4</accession>
<dbReference type="Proteomes" id="UP000272942">
    <property type="component" value="Unassembled WGS sequence"/>
</dbReference>
<dbReference type="WBParaSite" id="ECPE_0000859501-mRNA-1">
    <property type="protein sequence ID" value="ECPE_0000859501-mRNA-1"/>
    <property type="gene ID" value="ECPE_0000859501"/>
</dbReference>
<keyword evidence="2" id="KW-1185">Reference proteome</keyword>
<dbReference type="AlphaFoldDB" id="A0A183ANN4"/>
<evidence type="ECO:0000313" key="3">
    <source>
        <dbReference type="WBParaSite" id="ECPE_0000859501-mRNA-1"/>
    </source>
</evidence>
<evidence type="ECO:0000313" key="2">
    <source>
        <dbReference type="Proteomes" id="UP000272942"/>
    </source>
</evidence>
<dbReference type="EMBL" id="UZAN01046158">
    <property type="protein sequence ID" value="VDP83793.1"/>
    <property type="molecule type" value="Genomic_DNA"/>
</dbReference>
<sequence length="115" mass="12870">MLENRHTKPAAKLGKRYGKIMQNELARAAQDINGVPNPADVSPDTRWSHIKAGQLLVTDRCVWFWPGEGLGSTPAMGNLAPTMAFGCGFIHRFDYMRRHSGPDWGTHPCLTYKVF</sequence>
<protein>
    <submittedName>
        <fullName evidence="3">3-oxosteroid 1-dehydrogenase</fullName>
    </submittedName>
</protein>
<evidence type="ECO:0000313" key="1">
    <source>
        <dbReference type="EMBL" id="VDP83793.1"/>
    </source>
</evidence>
<organism evidence="3">
    <name type="scientific">Echinostoma caproni</name>
    <dbReference type="NCBI Taxonomy" id="27848"/>
    <lineage>
        <taxon>Eukaryota</taxon>
        <taxon>Metazoa</taxon>
        <taxon>Spiralia</taxon>
        <taxon>Lophotrochozoa</taxon>
        <taxon>Platyhelminthes</taxon>
        <taxon>Trematoda</taxon>
        <taxon>Digenea</taxon>
        <taxon>Plagiorchiida</taxon>
        <taxon>Echinostomata</taxon>
        <taxon>Echinostomatoidea</taxon>
        <taxon>Echinostomatidae</taxon>
        <taxon>Echinostoma</taxon>
    </lineage>
</organism>
<reference evidence="1 2" key="2">
    <citation type="submission" date="2018-11" db="EMBL/GenBank/DDBJ databases">
        <authorList>
            <consortium name="Pathogen Informatics"/>
        </authorList>
    </citation>
    <scope>NUCLEOTIDE SEQUENCE [LARGE SCALE GENOMIC DNA]</scope>
    <source>
        <strain evidence="1 2">Egypt</strain>
    </source>
</reference>